<dbReference type="RefSeq" id="WP_125913695.1">
    <property type="nucleotide sequence ID" value="NZ_RWHU01000001.1"/>
</dbReference>
<dbReference type="EC" id="4.2.2.3" evidence="5"/>
<dbReference type="GO" id="GO:0042597">
    <property type="term" value="C:periplasmic space"/>
    <property type="evidence" value="ECO:0007669"/>
    <property type="project" value="InterPro"/>
</dbReference>
<evidence type="ECO:0000256" key="3">
    <source>
        <dbReference type="SAM" id="SignalP"/>
    </source>
</evidence>
<feature type="signal peptide" evidence="3">
    <location>
        <begin position="1"/>
        <end position="16"/>
    </location>
</feature>
<dbReference type="EMBL" id="RWHU01000001">
    <property type="protein sequence ID" value="RSK70920.1"/>
    <property type="molecule type" value="Genomic_DNA"/>
</dbReference>
<dbReference type="Pfam" id="PF05426">
    <property type="entry name" value="Alginate_lyase"/>
    <property type="match status" value="1"/>
</dbReference>
<reference evidence="5 6" key="1">
    <citation type="submission" date="2018-12" db="EMBL/GenBank/DDBJ databases">
        <title>The Genome Submission of two Enterobacter spp. strains.</title>
        <authorList>
            <person name="Wu W."/>
            <person name="Wei L."/>
            <person name="Feng Y."/>
            <person name="Zong Z."/>
        </authorList>
    </citation>
    <scope>NUCLEOTIDE SEQUENCE [LARGE SCALE GENOMIC DNA]</scope>
    <source>
        <strain evidence="5 6">WCHEHu045002</strain>
    </source>
</reference>
<keyword evidence="1 3" id="KW-0732">Signal</keyword>
<dbReference type="InterPro" id="IPR008397">
    <property type="entry name" value="Alginate_lyase_dom"/>
</dbReference>
<feature type="chain" id="PRO_5018760011" evidence="3">
    <location>
        <begin position="17"/>
        <end position="325"/>
    </location>
</feature>
<dbReference type="Proteomes" id="UP000276389">
    <property type="component" value="Unassembled WGS sequence"/>
</dbReference>
<dbReference type="NCBIfam" id="NF001467">
    <property type="entry name" value="PRK00325.1-2"/>
    <property type="match status" value="1"/>
</dbReference>
<sequence length="325" mass="36573">MRILLILLCSPALACAALLLPPAGFTRTLPHTERGRCVDLPAPYTASLEFHSKYEGSDSARATLNPEAEQAYRAETKSITDFERGISQMIWRYKRSGDPLTLRCIVSGYQRWADANALSSTQANHTGRSMRKWALATLATGWLELKFMPGKPAGEAASVERWLGLLAEQVVKDWDGLPLAKTNNHSYWAAWSVMATSVALNRRDLFDWSVKEYRIAAGQIGHDGTLPNERKRRERAVAYHNYALQPLVMMASFAQANRVDLLAEHDRALQRLASYVLRHDKHDLQWLAPYCTLVKCDNVTISMRDAQHPLKDRRLGGDLTALYPP</sequence>
<evidence type="ECO:0000259" key="4">
    <source>
        <dbReference type="Pfam" id="PF05426"/>
    </source>
</evidence>
<feature type="domain" description="Alginate lyase" evidence="4">
    <location>
        <begin position="50"/>
        <end position="279"/>
    </location>
</feature>
<dbReference type="Gene3D" id="1.50.10.100">
    <property type="entry name" value="Chondroitin AC/alginate lyase"/>
    <property type="match status" value="1"/>
</dbReference>
<evidence type="ECO:0000313" key="5">
    <source>
        <dbReference type="EMBL" id="RSK70920.1"/>
    </source>
</evidence>
<dbReference type="SUPFAM" id="SSF48230">
    <property type="entry name" value="Chondroitin AC/alginate lyase"/>
    <property type="match status" value="1"/>
</dbReference>
<comment type="caution">
    <text evidence="5">The sequence shown here is derived from an EMBL/GenBank/DDBJ whole genome shotgun (WGS) entry which is preliminary data.</text>
</comment>
<accession>A0A3R9Q7F1</accession>
<name>A0A3R9Q7F1_9ENTR</name>
<dbReference type="AlphaFoldDB" id="A0A3R9Q7F1"/>
<protein>
    <submittedName>
        <fullName evidence="5">Mannuronate-specific alginate lyase</fullName>
        <ecNumber evidence="5">4.2.2.3</ecNumber>
    </submittedName>
</protein>
<keyword evidence="2 5" id="KW-0456">Lyase</keyword>
<dbReference type="InterPro" id="IPR008929">
    <property type="entry name" value="Chondroitin_lyas"/>
</dbReference>
<proteinExistence type="predicted"/>
<organism evidence="5 6">
    <name type="scientific">Enterobacter huaxiensis</name>
    <dbReference type="NCBI Taxonomy" id="2494702"/>
    <lineage>
        <taxon>Bacteria</taxon>
        <taxon>Pseudomonadati</taxon>
        <taxon>Pseudomonadota</taxon>
        <taxon>Gammaproteobacteria</taxon>
        <taxon>Enterobacterales</taxon>
        <taxon>Enterobacteriaceae</taxon>
        <taxon>Enterobacter</taxon>
    </lineage>
</organism>
<gene>
    <name evidence="5" type="ORF">EJE24_03880</name>
</gene>
<dbReference type="GO" id="GO:0045135">
    <property type="term" value="F:poly(beta-D-mannuronate) lyase activity"/>
    <property type="evidence" value="ECO:0007669"/>
    <property type="project" value="UniProtKB-EC"/>
</dbReference>
<dbReference type="SMR" id="A0A3R9Q7F1"/>
<evidence type="ECO:0000313" key="6">
    <source>
        <dbReference type="Proteomes" id="UP000276389"/>
    </source>
</evidence>
<evidence type="ECO:0000256" key="1">
    <source>
        <dbReference type="ARBA" id="ARBA00022729"/>
    </source>
</evidence>
<evidence type="ECO:0000256" key="2">
    <source>
        <dbReference type="ARBA" id="ARBA00023239"/>
    </source>
</evidence>